<dbReference type="AlphaFoldDB" id="B8I6J1"/>
<dbReference type="Proteomes" id="UP000001349">
    <property type="component" value="Chromosome"/>
</dbReference>
<accession>B8I6J1</accession>
<sequence length="266" mass="29449" precursor="true">MKRIPLCLVMAAFIILSSCGNDKIVLHKHSSYGYHNGDVKLDKTIKTLDVNIDSGKLQIYCWDNNEIKYEAKHVARGNKSDEALQELLKKYSVKPNQKEKTMYITVAYGGKIKNPQDFYTEIKLTIPRNIKNIFIKQDVGSISVEDKIDGNITGDVDSVNTEIKAMNGKLSWTCDTGSFRLGSGKLFSDSTVNIKAGNISSKAECQNNSQYLFKTDAGNVELSFPADSDVTVDSYGTLQNNQFTGINGNIKIKASTKMGKICVNGY</sequence>
<keyword evidence="1" id="KW-0732">Signal</keyword>
<reference evidence="2 3" key="1">
    <citation type="submission" date="2009-01" db="EMBL/GenBank/DDBJ databases">
        <title>Complete sequence of Clostridium cellulolyticum H10.</title>
        <authorList>
            <consortium name="US DOE Joint Genome Institute"/>
            <person name="Lucas S."/>
            <person name="Copeland A."/>
            <person name="Lapidus A."/>
            <person name="Glavina del Rio T."/>
            <person name="Dalin E."/>
            <person name="Tice H."/>
            <person name="Bruce D."/>
            <person name="Goodwin L."/>
            <person name="Pitluck S."/>
            <person name="Chertkov O."/>
            <person name="Saunders E."/>
            <person name="Brettin T."/>
            <person name="Detter J.C."/>
            <person name="Han C."/>
            <person name="Larimer F."/>
            <person name="Land M."/>
            <person name="Hauser L."/>
            <person name="Kyrpides N."/>
            <person name="Ivanova N."/>
            <person name="Zhou J."/>
            <person name="Richardson P."/>
        </authorList>
    </citation>
    <scope>NUCLEOTIDE SEQUENCE [LARGE SCALE GENOMIC DNA]</scope>
    <source>
        <strain evidence="3">ATCC 35319 / DSM 5812 / JCM 6584 / H10</strain>
    </source>
</reference>
<name>B8I6J1_RUMCH</name>
<feature type="chain" id="PRO_5038936027" description="Adhesin domain-containing protein" evidence="1">
    <location>
        <begin position="21"/>
        <end position="266"/>
    </location>
</feature>
<dbReference type="RefSeq" id="WP_012634945.1">
    <property type="nucleotide sequence ID" value="NC_011898.1"/>
</dbReference>
<dbReference type="eggNOG" id="ENOG5032TC6">
    <property type="taxonomic scope" value="Bacteria"/>
</dbReference>
<evidence type="ECO:0000313" key="3">
    <source>
        <dbReference type="Proteomes" id="UP000001349"/>
    </source>
</evidence>
<dbReference type="OrthoDB" id="1738147at2"/>
<dbReference type="STRING" id="394503.Ccel_0501"/>
<gene>
    <name evidence="2" type="ordered locus">Ccel_0501</name>
</gene>
<feature type="signal peptide" evidence="1">
    <location>
        <begin position="1"/>
        <end position="20"/>
    </location>
</feature>
<proteinExistence type="predicted"/>
<dbReference type="PROSITE" id="PS51257">
    <property type="entry name" value="PROKAR_LIPOPROTEIN"/>
    <property type="match status" value="1"/>
</dbReference>
<evidence type="ECO:0000313" key="2">
    <source>
        <dbReference type="EMBL" id="ACL74883.1"/>
    </source>
</evidence>
<dbReference type="HOGENOM" id="CLU_1044727_0_0_9"/>
<dbReference type="EMBL" id="CP001348">
    <property type="protein sequence ID" value="ACL74883.1"/>
    <property type="molecule type" value="Genomic_DNA"/>
</dbReference>
<evidence type="ECO:0008006" key="4">
    <source>
        <dbReference type="Google" id="ProtNLM"/>
    </source>
</evidence>
<evidence type="ECO:0000256" key="1">
    <source>
        <dbReference type="SAM" id="SignalP"/>
    </source>
</evidence>
<dbReference type="KEGG" id="cce:Ccel_0501"/>
<organism evidence="2 3">
    <name type="scientific">Ruminiclostridium cellulolyticum (strain ATCC 35319 / DSM 5812 / JCM 6584 / H10)</name>
    <name type="common">Clostridium cellulolyticum</name>
    <dbReference type="NCBI Taxonomy" id="394503"/>
    <lineage>
        <taxon>Bacteria</taxon>
        <taxon>Bacillati</taxon>
        <taxon>Bacillota</taxon>
        <taxon>Clostridia</taxon>
        <taxon>Eubacteriales</taxon>
        <taxon>Oscillospiraceae</taxon>
        <taxon>Ruminiclostridium</taxon>
    </lineage>
</organism>
<keyword evidence="3" id="KW-1185">Reference proteome</keyword>
<protein>
    <recommendedName>
        <fullName evidence="4">Adhesin domain-containing protein</fullName>
    </recommendedName>
</protein>